<keyword evidence="2" id="KW-1185">Reference proteome</keyword>
<organism evidence="1 2">
    <name type="scientific">Lysinibacillus tabacifolii</name>
    <dbReference type="NCBI Taxonomy" id="1173107"/>
    <lineage>
        <taxon>Bacteria</taxon>
        <taxon>Bacillati</taxon>
        <taxon>Bacillota</taxon>
        <taxon>Bacilli</taxon>
        <taxon>Bacillales</taxon>
        <taxon>Bacillaceae</taxon>
        <taxon>Lysinibacillus</taxon>
    </lineage>
</organism>
<reference evidence="1 2" key="1">
    <citation type="submission" date="2019-04" db="EMBL/GenBank/DDBJ databases">
        <title>Lysinibacillus genome sequencing.</title>
        <authorList>
            <person name="Dunlap C."/>
        </authorList>
    </citation>
    <scope>NUCLEOTIDE SEQUENCE [LARGE SCALE GENOMIC DNA]</scope>
    <source>
        <strain evidence="1 2">KCTC 33042</strain>
    </source>
</reference>
<dbReference type="InterPro" id="IPR019289">
    <property type="entry name" value="Phage_tail_E/E"/>
</dbReference>
<sequence>MKDNEIKQEVVVENPNLKVITLQSPIEIDGALFNEIKMDFGNMTGADVLQIDTELKTEDHPEGFNSVYNQHVLLKLASKASGILPDDLMKLSIADFIEVTFTARNFLLGL</sequence>
<proteinExistence type="predicted"/>
<comment type="caution">
    <text evidence="1">The sequence shown here is derived from an EMBL/GenBank/DDBJ whole genome shotgun (WGS) entry which is preliminary data.</text>
</comment>
<gene>
    <name evidence="1" type="ORF">FC748_05450</name>
</gene>
<dbReference type="Proteomes" id="UP000308330">
    <property type="component" value="Unassembled WGS sequence"/>
</dbReference>
<name>A0ABY2T3S7_9BACI</name>
<accession>A0ABY2T3S7</accession>
<dbReference type="Pfam" id="PF10109">
    <property type="entry name" value="Phage_TAC_7"/>
    <property type="match status" value="1"/>
</dbReference>
<evidence type="ECO:0000313" key="1">
    <source>
        <dbReference type="EMBL" id="TKI50656.1"/>
    </source>
</evidence>
<dbReference type="EMBL" id="SZPT01000001">
    <property type="protein sequence ID" value="TKI50656.1"/>
    <property type="molecule type" value="Genomic_DNA"/>
</dbReference>
<dbReference type="RefSeq" id="WP_108030247.1">
    <property type="nucleotide sequence ID" value="NZ_PYUE01000003.1"/>
</dbReference>
<evidence type="ECO:0000313" key="2">
    <source>
        <dbReference type="Proteomes" id="UP000308330"/>
    </source>
</evidence>
<protein>
    <submittedName>
        <fullName evidence="1">Phage tail assembly protein</fullName>
    </submittedName>
</protein>